<dbReference type="GO" id="GO:0005634">
    <property type="term" value="C:nucleus"/>
    <property type="evidence" value="ECO:0007669"/>
    <property type="project" value="UniProtKB-SubCell"/>
</dbReference>
<dbReference type="SUPFAM" id="SSF101936">
    <property type="entry name" value="DNA-binding pseudobarrel domain"/>
    <property type="match status" value="4"/>
</dbReference>
<dbReference type="PROSITE" id="PS50863">
    <property type="entry name" value="B3"/>
    <property type="match status" value="4"/>
</dbReference>
<keyword evidence="6" id="KW-0539">Nucleus</keyword>
<dbReference type="OMA" id="NMHKLEP"/>
<dbReference type="Gramene" id="Kaladp0011s0291.1.v1.1">
    <property type="protein sequence ID" value="Kaladp0011s0291.1.v1.1"/>
    <property type="gene ID" value="Kaladp0011s0291.v1.1"/>
</dbReference>
<keyword evidence="10" id="KW-1185">Reference proteome</keyword>
<protein>
    <recommendedName>
        <fullName evidence="8">TF-B3 domain-containing protein</fullName>
    </recommendedName>
</protein>
<accession>A0A7N0RGJ3</accession>
<evidence type="ECO:0000259" key="8">
    <source>
        <dbReference type="PROSITE" id="PS50863"/>
    </source>
</evidence>
<feature type="domain" description="TF-B3" evidence="8">
    <location>
        <begin position="8"/>
        <end position="101"/>
    </location>
</feature>
<feature type="domain" description="TF-B3" evidence="8">
    <location>
        <begin position="466"/>
        <end position="566"/>
    </location>
</feature>
<dbReference type="InterPro" id="IPR015300">
    <property type="entry name" value="DNA-bd_pseudobarrel_sf"/>
</dbReference>
<keyword evidence="4" id="KW-0238">DNA-binding</keyword>
<dbReference type="InterPro" id="IPR003340">
    <property type="entry name" value="B3_DNA-bd"/>
</dbReference>
<dbReference type="CDD" id="cd10017">
    <property type="entry name" value="B3_DNA"/>
    <property type="match status" value="4"/>
</dbReference>
<dbReference type="PANTHER" id="PTHR31674:SF62">
    <property type="entry name" value="B3 DOMAIN-CONTAINING PROTEIN REM14-RELATED"/>
    <property type="match status" value="1"/>
</dbReference>
<comment type="subcellular location">
    <subcellularLocation>
        <location evidence="1">Nucleus</location>
    </subcellularLocation>
</comment>
<keyword evidence="5" id="KW-0804">Transcription</keyword>
<dbReference type="GO" id="GO:0003677">
    <property type="term" value="F:DNA binding"/>
    <property type="evidence" value="ECO:0007669"/>
    <property type="project" value="UniProtKB-KW"/>
</dbReference>
<feature type="compositionally biased region" description="Acidic residues" evidence="7">
    <location>
        <begin position="262"/>
        <end position="312"/>
    </location>
</feature>
<evidence type="ECO:0000256" key="3">
    <source>
        <dbReference type="ARBA" id="ARBA00023015"/>
    </source>
</evidence>
<dbReference type="InterPro" id="IPR039218">
    <property type="entry name" value="REM_fam"/>
</dbReference>
<dbReference type="Pfam" id="PF02362">
    <property type="entry name" value="B3"/>
    <property type="match status" value="4"/>
</dbReference>
<dbReference type="SMART" id="SM01019">
    <property type="entry name" value="B3"/>
    <property type="match status" value="4"/>
</dbReference>
<evidence type="ECO:0000313" key="10">
    <source>
        <dbReference type="Proteomes" id="UP000594263"/>
    </source>
</evidence>
<feature type="domain" description="TF-B3" evidence="8">
    <location>
        <begin position="163"/>
        <end position="226"/>
    </location>
</feature>
<name>A0A7N0RGJ3_KALFE</name>
<dbReference type="Proteomes" id="UP000594263">
    <property type="component" value="Unplaced"/>
</dbReference>
<dbReference type="PANTHER" id="PTHR31674">
    <property type="entry name" value="B3 DOMAIN-CONTAINING PROTEIN REM-LIKE 3-RELATED"/>
    <property type="match status" value="1"/>
</dbReference>
<dbReference type="EnsemblPlants" id="Kaladp0011s0291.1.v1.1">
    <property type="protein sequence ID" value="Kaladp0011s0291.1.v1.1"/>
    <property type="gene ID" value="Kaladp0011s0291.v1.1"/>
</dbReference>
<keyword evidence="3" id="KW-0805">Transcription regulation</keyword>
<keyword evidence="2" id="KW-0677">Repeat</keyword>
<reference evidence="9" key="1">
    <citation type="submission" date="2021-01" db="UniProtKB">
        <authorList>
            <consortium name="EnsemblPlants"/>
        </authorList>
    </citation>
    <scope>IDENTIFICATION</scope>
</reference>
<sequence length="571" mass="64759">MANPSPKIPHFFQPLLHNFAANLAIPVAFYEKYLEGRPGCGTRAELRSRLRRQGWKVGMVGRRIVDGWAEFADAHELKVGYFLVIKYDGGTVFHVSVFDTSACEVEYGDEHDEDDAVEGDGEELKMDSGQTSYVGTLRPSYLISLHFPACFCVANKLNVSCSEIIVKDEAGKVWPVKVKCKKGGNAVYTMGGWRSFVEGNGLQKGDRFNFRIVSKGKIPVLSFHRIGMRDQTEVATRAKRRKAAEVPELVTSAGEVEHPSLDEDEHDNVEQDDEEDTVEEDDDEDLSEEDYEEEDMVKEDYDKEEDMVDGDDEEHKTELDHSRKRMKNRNPATDDSTASYVGTMCRAYLTSLYFPVYFSRANNLDSCSEIDVEDDRGKLWPVKIRLKRNTNLVYTVGGWTSFIRGNGIRKGDRYEFRVISYGTKPVLSFRRIGPKHKAALEEEEKVPELALRHFEKTTGSLIPGKYLIRTITQASLDRSRLFLGINFAKMNGLADRDRSGDMILRNSQGKSWVATLKREGNSSRFFITSGWTEFALANGLEAGRVFRLEVVEPESKLLTLKLTRRVTLEDL</sequence>
<evidence type="ECO:0000313" key="9">
    <source>
        <dbReference type="EnsemblPlants" id="Kaladp0011s0291.1.v1.1"/>
    </source>
</evidence>
<evidence type="ECO:0000256" key="4">
    <source>
        <dbReference type="ARBA" id="ARBA00023125"/>
    </source>
</evidence>
<proteinExistence type="predicted"/>
<evidence type="ECO:0000256" key="7">
    <source>
        <dbReference type="SAM" id="MobiDB-lite"/>
    </source>
</evidence>
<dbReference type="AlphaFoldDB" id="A0A7N0RGJ3"/>
<evidence type="ECO:0000256" key="6">
    <source>
        <dbReference type="ARBA" id="ARBA00023242"/>
    </source>
</evidence>
<dbReference type="Gene3D" id="2.40.330.10">
    <property type="entry name" value="DNA-binding pseudobarrel domain"/>
    <property type="match status" value="4"/>
</dbReference>
<organism evidence="9 10">
    <name type="scientific">Kalanchoe fedtschenkoi</name>
    <name type="common">Lavender scallops</name>
    <name type="synonym">South American air plant</name>
    <dbReference type="NCBI Taxonomy" id="63787"/>
    <lineage>
        <taxon>Eukaryota</taxon>
        <taxon>Viridiplantae</taxon>
        <taxon>Streptophyta</taxon>
        <taxon>Embryophyta</taxon>
        <taxon>Tracheophyta</taxon>
        <taxon>Spermatophyta</taxon>
        <taxon>Magnoliopsida</taxon>
        <taxon>eudicotyledons</taxon>
        <taxon>Gunneridae</taxon>
        <taxon>Pentapetalae</taxon>
        <taxon>Saxifragales</taxon>
        <taxon>Crassulaceae</taxon>
        <taxon>Kalanchoe</taxon>
    </lineage>
</organism>
<feature type="domain" description="TF-B3" evidence="8">
    <location>
        <begin position="337"/>
        <end position="432"/>
    </location>
</feature>
<evidence type="ECO:0000256" key="5">
    <source>
        <dbReference type="ARBA" id="ARBA00023163"/>
    </source>
</evidence>
<feature type="region of interest" description="Disordered" evidence="7">
    <location>
        <begin position="237"/>
        <end position="336"/>
    </location>
</feature>
<evidence type="ECO:0000256" key="2">
    <source>
        <dbReference type="ARBA" id="ARBA00022737"/>
    </source>
</evidence>
<evidence type="ECO:0000256" key="1">
    <source>
        <dbReference type="ARBA" id="ARBA00004123"/>
    </source>
</evidence>